<dbReference type="Gene3D" id="3.40.50.1820">
    <property type="entry name" value="alpha/beta hydrolase"/>
    <property type="match status" value="1"/>
</dbReference>
<feature type="domain" description="Serine aminopeptidase S33" evidence="1">
    <location>
        <begin position="78"/>
        <end position="294"/>
    </location>
</feature>
<evidence type="ECO:0000313" key="3">
    <source>
        <dbReference type="Proteomes" id="UP000215767"/>
    </source>
</evidence>
<dbReference type="InterPro" id="IPR050228">
    <property type="entry name" value="Carboxylesterase_BioH"/>
</dbReference>
<gene>
    <name evidence="2" type="ORF">CAL28_11785</name>
</gene>
<dbReference type="SUPFAM" id="SSF53474">
    <property type="entry name" value="alpha/beta-Hydrolases"/>
    <property type="match status" value="1"/>
</dbReference>
<accession>A0A261UDY1</accession>
<name>A0A261UDY1_9BORD</name>
<dbReference type="EMBL" id="NEVS01000004">
    <property type="protein sequence ID" value="OZI60138.1"/>
    <property type="molecule type" value="Genomic_DNA"/>
</dbReference>
<organism evidence="2 3">
    <name type="scientific">Bordetella genomosp. 11</name>
    <dbReference type="NCBI Taxonomy" id="1416808"/>
    <lineage>
        <taxon>Bacteria</taxon>
        <taxon>Pseudomonadati</taxon>
        <taxon>Pseudomonadota</taxon>
        <taxon>Betaproteobacteria</taxon>
        <taxon>Burkholderiales</taxon>
        <taxon>Alcaligenaceae</taxon>
        <taxon>Bordetella</taxon>
    </lineage>
</organism>
<dbReference type="GO" id="GO:0016787">
    <property type="term" value="F:hydrolase activity"/>
    <property type="evidence" value="ECO:0007669"/>
    <property type="project" value="UniProtKB-KW"/>
</dbReference>
<evidence type="ECO:0000313" key="2">
    <source>
        <dbReference type="EMBL" id="OZI60138.1"/>
    </source>
</evidence>
<sequence>MVQAASSQDPSLSGTGAVTWQGGQEHWIQRDGDIRLFMWHKPAAAGVPHAGTVLFVHGSSMASQPTFDLSVPGRPDSSVMDWFAARGFDTWCMDNEGYGRSSKHRPINFDIPNGALDLAAGSEYILKRAKDDKLMVYGISSGALKAALFAQQHPERVARAALDAFVWTGEGSPTLAQRKLKLPEFLAKNRRPIDRAFVESIFSRDHPGCADEKTVSAFADAILSLDNSMPTGTYVDMCSKLPLIDPEQLRVPTIVMRGEYDGIASFDDLAEFFKRLPNTFKQFTVMQGISHASFQQKNYKMVYHILHAFFTQPDPVYR</sequence>
<keyword evidence="2" id="KW-0378">Hydrolase</keyword>
<reference evidence="3" key="1">
    <citation type="submission" date="2017-05" db="EMBL/GenBank/DDBJ databases">
        <title>Complete and WGS of Bordetella genogroups.</title>
        <authorList>
            <person name="Spilker T."/>
            <person name="Lipuma J."/>
        </authorList>
    </citation>
    <scope>NUCLEOTIDE SEQUENCE [LARGE SCALE GENOMIC DNA]</scope>
    <source>
        <strain evidence="3">AU8856</strain>
    </source>
</reference>
<dbReference type="AlphaFoldDB" id="A0A261UDY1"/>
<dbReference type="InterPro" id="IPR029058">
    <property type="entry name" value="AB_hydrolase_fold"/>
</dbReference>
<dbReference type="OrthoDB" id="9780134at2"/>
<proteinExistence type="predicted"/>
<dbReference type="PANTHER" id="PTHR43194:SF2">
    <property type="entry name" value="PEROXISOMAL MEMBRANE PROTEIN LPX1"/>
    <property type="match status" value="1"/>
</dbReference>
<dbReference type="RefSeq" id="WP_094841555.1">
    <property type="nucleotide sequence ID" value="NZ_NEVS01000004.1"/>
</dbReference>
<dbReference type="Proteomes" id="UP000215767">
    <property type="component" value="Unassembled WGS sequence"/>
</dbReference>
<dbReference type="InterPro" id="IPR022742">
    <property type="entry name" value="Hydrolase_4"/>
</dbReference>
<dbReference type="PANTHER" id="PTHR43194">
    <property type="entry name" value="HYDROLASE ALPHA/BETA FOLD FAMILY"/>
    <property type="match status" value="1"/>
</dbReference>
<keyword evidence="3" id="KW-1185">Reference proteome</keyword>
<protein>
    <submittedName>
        <fullName evidence="2">Alpha/beta hydrolase</fullName>
    </submittedName>
</protein>
<dbReference type="Pfam" id="PF12146">
    <property type="entry name" value="Hydrolase_4"/>
    <property type="match status" value="1"/>
</dbReference>
<evidence type="ECO:0000259" key="1">
    <source>
        <dbReference type="Pfam" id="PF12146"/>
    </source>
</evidence>
<comment type="caution">
    <text evidence="2">The sequence shown here is derived from an EMBL/GenBank/DDBJ whole genome shotgun (WGS) entry which is preliminary data.</text>
</comment>